<gene>
    <name evidence="2" type="ORF">FUG_LOCUS541778</name>
    <name evidence="1" type="ORF">MDCFG202_LOCUS475727</name>
</gene>
<organism evidence="2">
    <name type="scientific">Gibberella zeae</name>
    <name type="common">Wheat head blight fungus</name>
    <name type="synonym">Fusarium graminearum</name>
    <dbReference type="NCBI Taxonomy" id="5518"/>
    <lineage>
        <taxon>Eukaryota</taxon>
        <taxon>Fungi</taxon>
        <taxon>Dikarya</taxon>
        <taxon>Ascomycota</taxon>
        <taxon>Pezizomycotina</taxon>
        <taxon>Sordariomycetes</taxon>
        <taxon>Hypocreomycetidae</taxon>
        <taxon>Hypocreales</taxon>
        <taxon>Nectriaceae</taxon>
        <taxon>Fusarium</taxon>
    </lineage>
</organism>
<name>A0A4E9ENQ8_GIBZA</name>
<accession>A0A4E9ENQ8</accession>
<proteinExistence type="predicted"/>
<dbReference type="AlphaFoldDB" id="A0A4E9ENQ8"/>
<sequence length="203" mass="22838">MNDESHYVLFGNTAWQIPSLPDMTASLGLMASQICLELEASSAISAPSIVPGSRVPSMSRSGGWNVAATFDFERSEKRWSSAHPQNRKQNRLLMQESVYGLPSAELISFWTFHGGTAIQGKIRQRQKLPSKKDQWQKWKCVRVSCMWALRGEPLLLLEAVVKNCKWSDRGPRGNIGFYDYGDKENSLFALHMDGCELRANKNA</sequence>
<reference evidence="1" key="2">
    <citation type="submission" date="2021-03" db="EMBL/GenBank/DDBJ databases">
        <authorList>
            <person name="Alouane T."/>
            <person name="Langin T."/>
            <person name="Bonhomme L."/>
        </authorList>
    </citation>
    <scope>NUCLEOTIDE SEQUENCE</scope>
    <source>
        <strain evidence="1">MDC_Fg202</strain>
    </source>
</reference>
<dbReference type="Proteomes" id="UP000746612">
    <property type="component" value="Unassembled WGS sequence"/>
</dbReference>
<dbReference type="EMBL" id="CAAKMV010000185">
    <property type="protein sequence ID" value="VIO63640.1"/>
    <property type="molecule type" value="Genomic_DNA"/>
</dbReference>
<dbReference type="EMBL" id="CAJPIJ010000172">
    <property type="protein sequence ID" value="CAG2001919.1"/>
    <property type="molecule type" value="Genomic_DNA"/>
</dbReference>
<protein>
    <submittedName>
        <fullName evidence="2">Uncharacterized protein</fullName>
    </submittedName>
</protein>
<reference evidence="2" key="1">
    <citation type="submission" date="2019-04" db="EMBL/GenBank/DDBJ databases">
        <authorList>
            <person name="Melise S."/>
            <person name="Noan J."/>
            <person name="Okalmin O."/>
        </authorList>
    </citation>
    <scope>NUCLEOTIDE SEQUENCE</scope>
    <source>
        <strain evidence="2">FN9</strain>
    </source>
</reference>
<evidence type="ECO:0000313" key="2">
    <source>
        <dbReference type="EMBL" id="VIO63640.1"/>
    </source>
</evidence>
<evidence type="ECO:0000313" key="1">
    <source>
        <dbReference type="EMBL" id="CAG2001919.1"/>
    </source>
</evidence>